<feature type="non-terminal residue" evidence="1">
    <location>
        <position position="82"/>
    </location>
</feature>
<reference evidence="1" key="1">
    <citation type="submission" date="2018-06" db="EMBL/GenBank/DDBJ databases">
        <authorList>
            <person name="Zhirakovskaya E."/>
        </authorList>
    </citation>
    <scope>NUCLEOTIDE SEQUENCE</scope>
</reference>
<accession>A0A3B0TL59</accession>
<organism evidence="1">
    <name type="scientific">hydrothermal vent metagenome</name>
    <dbReference type="NCBI Taxonomy" id="652676"/>
    <lineage>
        <taxon>unclassified sequences</taxon>
        <taxon>metagenomes</taxon>
        <taxon>ecological metagenomes</taxon>
    </lineage>
</organism>
<protein>
    <submittedName>
        <fullName evidence="1">Uncharacterized protein</fullName>
    </submittedName>
</protein>
<name>A0A3B0TL59_9ZZZZ</name>
<evidence type="ECO:0000313" key="1">
    <source>
        <dbReference type="EMBL" id="VAW19425.1"/>
    </source>
</evidence>
<sequence>MLKKLIATAMISVMGVSGAMAGDFSSMSWDDIVAQAKQEGQVSWFVWYFQDDFRAAVKPFEEKYGIKVTIPEGTFSGNLDKL</sequence>
<dbReference type="AlphaFoldDB" id="A0A3B0TL59"/>
<proteinExistence type="predicted"/>
<gene>
    <name evidence="1" type="ORF">MNBD_ALPHA12-2182</name>
</gene>
<dbReference type="EMBL" id="UOEO01000112">
    <property type="protein sequence ID" value="VAW19425.1"/>
    <property type="molecule type" value="Genomic_DNA"/>
</dbReference>